<name>A0A418KIH8_9ACTN</name>
<gene>
    <name evidence="5" type="ORF">DY240_26775</name>
</gene>
<dbReference type="CDD" id="cd01392">
    <property type="entry name" value="HTH_LacI"/>
    <property type="match status" value="1"/>
</dbReference>
<dbReference type="GO" id="GO:0000976">
    <property type="term" value="F:transcription cis-regulatory region binding"/>
    <property type="evidence" value="ECO:0007669"/>
    <property type="project" value="TreeGrafter"/>
</dbReference>
<dbReference type="Gene3D" id="3.40.50.2300">
    <property type="match status" value="2"/>
</dbReference>
<dbReference type="PROSITE" id="PS50932">
    <property type="entry name" value="HTH_LACI_2"/>
    <property type="match status" value="1"/>
</dbReference>
<evidence type="ECO:0000313" key="6">
    <source>
        <dbReference type="Proteomes" id="UP000284057"/>
    </source>
</evidence>
<dbReference type="InterPro" id="IPR046335">
    <property type="entry name" value="LacI/GalR-like_sensor"/>
</dbReference>
<evidence type="ECO:0000313" key="5">
    <source>
        <dbReference type="EMBL" id="RIQ12686.1"/>
    </source>
</evidence>
<evidence type="ECO:0000256" key="3">
    <source>
        <dbReference type="ARBA" id="ARBA00023163"/>
    </source>
</evidence>
<dbReference type="SUPFAM" id="SSF53822">
    <property type="entry name" value="Periplasmic binding protein-like I"/>
    <property type="match status" value="1"/>
</dbReference>
<keyword evidence="6" id="KW-1185">Reference proteome</keyword>
<keyword evidence="1" id="KW-0805">Transcription regulation</keyword>
<sequence>MRGERPTLDTVARAAGVSKATVSKVLNGRGDVAAATRLRVQEAIGSLGYVPSTGRRVHDTTPTITVLFDAFVNLYSAQVLSGVVAAGIEQGVDVVVTHLAGSSALTPGWFRGLAAKGHVGLIVVTTEVRPEQVRACADAGLGLVAVDPVSIDPSTTDRLVSVSATNWSGGLQATEHLLGLGHRRIGFAGGLPASRPAQQRLHGHLAALSSWNVRSDDSLVLQVGFSHEDGRAMASRLLDLADPPTAIVAGCDASALGVMEEARRRGLRLPEDLSIVGFDDTYAAAWTSPQLTTVRQPMREMGRVALRTLLSLAQGQRPETHHFELATTLVERASTAPLG</sequence>
<dbReference type="GO" id="GO:0003700">
    <property type="term" value="F:DNA-binding transcription factor activity"/>
    <property type="evidence" value="ECO:0007669"/>
    <property type="project" value="TreeGrafter"/>
</dbReference>
<protein>
    <submittedName>
        <fullName evidence="5">LacI family DNA-binding transcriptional regulator</fullName>
    </submittedName>
</protein>
<dbReference type="InterPro" id="IPR000843">
    <property type="entry name" value="HTH_LacI"/>
</dbReference>
<dbReference type="SMART" id="SM00354">
    <property type="entry name" value="HTH_LACI"/>
    <property type="match status" value="1"/>
</dbReference>
<organism evidence="5 6">
    <name type="scientific">Jiangella rhizosphaerae</name>
    <dbReference type="NCBI Taxonomy" id="2293569"/>
    <lineage>
        <taxon>Bacteria</taxon>
        <taxon>Bacillati</taxon>
        <taxon>Actinomycetota</taxon>
        <taxon>Actinomycetes</taxon>
        <taxon>Jiangellales</taxon>
        <taxon>Jiangellaceae</taxon>
        <taxon>Jiangella</taxon>
    </lineage>
</organism>
<dbReference type="PANTHER" id="PTHR30146">
    <property type="entry name" value="LACI-RELATED TRANSCRIPTIONAL REPRESSOR"/>
    <property type="match status" value="1"/>
</dbReference>
<dbReference type="Proteomes" id="UP000284057">
    <property type="component" value="Unassembled WGS sequence"/>
</dbReference>
<keyword evidence="2 5" id="KW-0238">DNA-binding</keyword>
<feature type="domain" description="HTH lacI-type" evidence="4">
    <location>
        <begin position="6"/>
        <end position="60"/>
    </location>
</feature>
<comment type="caution">
    <text evidence="5">The sequence shown here is derived from an EMBL/GenBank/DDBJ whole genome shotgun (WGS) entry which is preliminary data.</text>
</comment>
<proteinExistence type="predicted"/>
<dbReference type="PANTHER" id="PTHR30146:SF153">
    <property type="entry name" value="LACTOSE OPERON REPRESSOR"/>
    <property type="match status" value="1"/>
</dbReference>
<dbReference type="RefSeq" id="WP_119662725.1">
    <property type="nucleotide sequence ID" value="NZ_QUAL01000396.1"/>
</dbReference>
<dbReference type="SUPFAM" id="SSF47413">
    <property type="entry name" value="lambda repressor-like DNA-binding domains"/>
    <property type="match status" value="1"/>
</dbReference>
<dbReference type="Gene3D" id="1.10.260.40">
    <property type="entry name" value="lambda repressor-like DNA-binding domains"/>
    <property type="match status" value="1"/>
</dbReference>
<dbReference type="EMBL" id="QUAL01000396">
    <property type="protein sequence ID" value="RIQ12686.1"/>
    <property type="molecule type" value="Genomic_DNA"/>
</dbReference>
<keyword evidence="3" id="KW-0804">Transcription</keyword>
<dbReference type="AlphaFoldDB" id="A0A418KIH8"/>
<reference evidence="5 6" key="1">
    <citation type="submission" date="2018-09" db="EMBL/GenBank/DDBJ databases">
        <title>Isolation, diversity and antifungal activity of actinobacteria from wheat.</title>
        <authorList>
            <person name="Han C."/>
        </authorList>
    </citation>
    <scope>NUCLEOTIDE SEQUENCE [LARGE SCALE GENOMIC DNA]</scope>
    <source>
        <strain evidence="5 6">NEAU-YY265</strain>
    </source>
</reference>
<dbReference type="Pfam" id="PF13377">
    <property type="entry name" value="Peripla_BP_3"/>
    <property type="match status" value="1"/>
</dbReference>
<dbReference type="InterPro" id="IPR028082">
    <property type="entry name" value="Peripla_BP_I"/>
</dbReference>
<dbReference type="InterPro" id="IPR010982">
    <property type="entry name" value="Lambda_DNA-bd_dom_sf"/>
</dbReference>
<evidence type="ECO:0000256" key="2">
    <source>
        <dbReference type="ARBA" id="ARBA00023125"/>
    </source>
</evidence>
<dbReference type="Pfam" id="PF00356">
    <property type="entry name" value="LacI"/>
    <property type="match status" value="1"/>
</dbReference>
<accession>A0A418KIH8</accession>
<dbReference type="OrthoDB" id="3227375at2"/>
<evidence type="ECO:0000259" key="4">
    <source>
        <dbReference type="PROSITE" id="PS50932"/>
    </source>
</evidence>
<evidence type="ECO:0000256" key="1">
    <source>
        <dbReference type="ARBA" id="ARBA00023015"/>
    </source>
</evidence>